<gene>
    <name evidence="4" type="ORF">CJF43_17505</name>
</gene>
<sequence>MKPCALALLVFVGLAQADEPQLLVQARLVPGDAVVVGEAVQLQVDVLTDSWFTRGASLPELSLAGTDVMSPNGEAEHLSQTIQGQTFSGLRYTYRITPTQAHVFSIAPLTVRATPAQASHELSGQTPALTFSASLPEGFSPGEPVLAASALRLSQSLTPSGGPFKVGDSLTRSVKLQADGTPGLALPAPPQGSVAGLSAYPQTPQVSNLDDGRGGFNGGQRIDRFSYRIQREGDFELPAIRVKWWDSVNRKTRFSELPAVAFKATASSSYTPVFSIVDDLRQMGQPTRLRLPAFWLVGTAALLLAVALYVNRGRLHPVLNATRQWLRNRPPRKNHGLRPLNPRHEKDFQK</sequence>
<evidence type="ECO:0000313" key="5">
    <source>
        <dbReference type="Proteomes" id="UP000216113"/>
    </source>
</evidence>
<evidence type="ECO:0000256" key="2">
    <source>
        <dbReference type="SAM" id="Phobius"/>
    </source>
</evidence>
<keyword evidence="3" id="KW-0732">Signal</keyword>
<feature type="signal peptide" evidence="3">
    <location>
        <begin position="1"/>
        <end position="17"/>
    </location>
</feature>
<accession>A0A266LQV5</accession>
<protein>
    <recommendedName>
        <fullName evidence="6">Protein BatD</fullName>
    </recommendedName>
</protein>
<feature type="region of interest" description="Disordered" evidence="1">
    <location>
        <begin position="329"/>
        <end position="350"/>
    </location>
</feature>
<keyword evidence="2" id="KW-1133">Transmembrane helix</keyword>
<evidence type="ECO:0008006" key="6">
    <source>
        <dbReference type="Google" id="ProtNLM"/>
    </source>
</evidence>
<evidence type="ECO:0000256" key="1">
    <source>
        <dbReference type="SAM" id="MobiDB-lite"/>
    </source>
</evidence>
<evidence type="ECO:0000313" key="4">
    <source>
        <dbReference type="EMBL" id="OZY40393.1"/>
    </source>
</evidence>
<comment type="caution">
    <text evidence="4">The sequence shown here is derived from an EMBL/GenBank/DDBJ whole genome shotgun (WGS) entry which is preliminary data.</text>
</comment>
<keyword evidence="2" id="KW-0812">Transmembrane</keyword>
<organism evidence="4 5">
    <name type="scientific">Pseudomonas fragi</name>
    <dbReference type="NCBI Taxonomy" id="296"/>
    <lineage>
        <taxon>Bacteria</taxon>
        <taxon>Pseudomonadati</taxon>
        <taxon>Pseudomonadota</taxon>
        <taxon>Gammaproteobacteria</taxon>
        <taxon>Pseudomonadales</taxon>
        <taxon>Pseudomonadaceae</taxon>
        <taxon>Pseudomonas</taxon>
    </lineage>
</organism>
<feature type="chain" id="PRO_5012402098" description="Protein BatD" evidence="3">
    <location>
        <begin position="18"/>
        <end position="350"/>
    </location>
</feature>
<reference evidence="4 5" key="1">
    <citation type="submission" date="2017-08" db="EMBL/GenBank/DDBJ databases">
        <title>Genomic and metabolic characterisation of spoilage-associated Pseudomonas species.</title>
        <authorList>
            <person name="Stanborough T."/>
            <person name="Fegan N."/>
            <person name="Powell S.M."/>
            <person name="Singh T."/>
            <person name="Tamplin M.L."/>
            <person name="Chandry P.S."/>
        </authorList>
    </citation>
    <scope>NUCLEOTIDE SEQUENCE [LARGE SCALE GENOMIC DNA]</scope>
    <source>
        <strain evidence="4 5">F1820</strain>
    </source>
</reference>
<evidence type="ECO:0000256" key="3">
    <source>
        <dbReference type="SAM" id="SignalP"/>
    </source>
</evidence>
<dbReference type="RefSeq" id="WP_095030261.1">
    <property type="nucleotide sequence ID" value="NZ_NQKL01000015.1"/>
</dbReference>
<name>A0A266LQV5_PSEFR</name>
<dbReference type="Proteomes" id="UP000216113">
    <property type="component" value="Unassembled WGS sequence"/>
</dbReference>
<dbReference type="EMBL" id="NQKL01000015">
    <property type="protein sequence ID" value="OZY40393.1"/>
    <property type="molecule type" value="Genomic_DNA"/>
</dbReference>
<keyword evidence="2" id="KW-0472">Membrane</keyword>
<dbReference type="PANTHER" id="PTHR40940">
    <property type="entry name" value="PROTEIN BATD-RELATED"/>
    <property type="match status" value="1"/>
</dbReference>
<dbReference type="PANTHER" id="PTHR40940:SF1">
    <property type="entry name" value="PROTEIN BATD"/>
    <property type="match status" value="1"/>
</dbReference>
<proteinExistence type="predicted"/>
<dbReference type="InterPro" id="IPR025738">
    <property type="entry name" value="BatD"/>
</dbReference>
<feature type="transmembrane region" description="Helical" evidence="2">
    <location>
        <begin position="291"/>
        <end position="310"/>
    </location>
</feature>
<dbReference type="AlphaFoldDB" id="A0A266LQV5"/>